<dbReference type="NCBIfam" id="TIGR00254">
    <property type="entry name" value="GGDEF"/>
    <property type="match status" value="1"/>
</dbReference>
<evidence type="ECO:0000256" key="3">
    <source>
        <dbReference type="ARBA" id="ARBA00012528"/>
    </source>
</evidence>
<comment type="subcellular location">
    <subcellularLocation>
        <location evidence="2">Cell inner membrane</location>
    </subcellularLocation>
</comment>
<keyword evidence="5" id="KW-1133">Transmembrane helix</keyword>
<dbReference type="PROSITE" id="PS50887">
    <property type="entry name" value="GGDEF"/>
    <property type="match status" value="1"/>
</dbReference>
<gene>
    <name evidence="7" type="ORF">PMYSY11_3416</name>
</gene>
<feature type="transmembrane region" description="Helical" evidence="5">
    <location>
        <begin position="76"/>
        <end position="97"/>
    </location>
</feature>
<dbReference type="Pfam" id="PF00990">
    <property type="entry name" value="GGDEF"/>
    <property type="match status" value="1"/>
</dbReference>
<evidence type="ECO:0000313" key="7">
    <source>
        <dbReference type="EMBL" id="VEV98460.1"/>
    </source>
</evidence>
<dbReference type="RefSeq" id="WP_239655558.1">
    <property type="nucleotide sequence ID" value="NZ_LR215729.2"/>
</dbReference>
<dbReference type="SUPFAM" id="SSF55073">
    <property type="entry name" value="Nucleotide cyclase"/>
    <property type="match status" value="1"/>
</dbReference>
<sequence length="390" mass="44094">MASEEIGLDDVLHSPYTQQLVAGFRMLRFSPVLEGEYRQYLLEESVDLKRVALFLGIILWTSFTVLDIALAAPGNLWATLLLRMAVLSPLLLTVWLVHTRTHLPLLQVMSHVCILSLGIGGIMIIGNAHQSQPNFPYEGLFLVCMAAYFLVGFRLIEALVCSTIIMLVYLSVELWVQLPTHQLINNFVFMANANLIGAVGCYLLEFKSREHFLTKRVLSLQAEQDSLTGLDNRRSLGRIFTRLWRQAKRESYPISMLLCDLDFFKQYNDSYGHQAGDEVLVRVASILNELARRPLDVAVRFGGEEFVLIYYNLTEAEAVQRAELLCHTLRRVNIEHGTSAATSRVSVSIGVAMIQPHLNEHFSDLYKRADDALYKAKEQGRNRVVCSCPC</sequence>
<keyword evidence="5" id="KW-0472">Membrane</keyword>
<evidence type="ECO:0000256" key="1">
    <source>
        <dbReference type="ARBA" id="ARBA00001946"/>
    </source>
</evidence>
<dbReference type="InterPro" id="IPR029787">
    <property type="entry name" value="Nucleotide_cyclase"/>
</dbReference>
<dbReference type="Gene3D" id="3.30.70.270">
    <property type="match status" value="1"/>
</dbReference>
<proteinExistence type="predicted"/>
<dbReference type="InterPro" id="IPR050469">
    <property type="entry name" value="Diguanylate_Cyclase"/>
</dbReference>
<dbReference type="PANTHER" id="PTHR45138:SF9">
    <property type="entry name" value="DIGUANYLATE CYCLASE DGCM-RELATED"/>
    <property type="match status" value="1"/>
</dbReference>
<evidence type="ECO:0000259" key="6">
    <source>
        <dbReference type="PROSITE" id="PS50887"/>
    </source>
</evidence>
<feature type="transmembrane region" description="Helical" evidence="5">
    <location>
        <begin position="51"/>
        <end position="70"/>
    </location>
</feature>
<dbReference type="PANTHER" id="PTHR45138">
    <property type="entry name" value="REGULATORY COMPONENTS OF SENSORY TRANSDUCTION SYSTEM"/>
    <property type="match status" value="1"/>
</dbReference>
<accession>A0A653E6V7</accession>
<evidence type="ECO:0000256" key="4">
    <source>
        <dbReference type="ARBA" id="ARBA00034247"/>
    </source>
</evidence>
<name>A0A653E6V7_9PSED</name>
<keyword evidence="5" id="KW-0812">Transmembrane</keyword>
<dbReference type="CDD" id="cd01949">
    <property type="entry name" value="GGDEF"/>
    <property type="match status" value="1"/>
</dbReference>
<feature type="transmembrane region" description="Helical" evidence="5">
    <location>
        <begin position="109"/>
        <end position="129"/>
    </location>
</feature>
<evidence type="ECO:0000256" key="2">
    <source>
        <dbReference type="ARBA" id="ARBA00004533"/>
    </source>
</evidence>
<dbReference type="AlphaFoldDB" id="A0A653E6V7"/>
<dbReference type="EC" id="2.7.7.65" evidence="3"/>
<dbReference type="EMBL" id="LR215729">
    <property type="protein sequence ID" value="VEV98460.1"/>
    <property type="molecule type" value="Genomic_DNA"/>
</dbReference>
<protein>
    <recommendedName>
        <fullName evidence="3">diguanylate cyclase</fullName>
        <ecNumber evidence="3">2.7.7.65</ecNumber>
    </recommendedName>
</protein>
<comment type="catalytic activity">
    <reaction evidence="4">
        <text>2 GTP = 3',3'-c-di-GMP + 2 diphosphate</text>
        <dbReference type="Rhea" id="RHEA:24898"/>
        <dbReference type="ChEBI" id="CHEBI:33019"/>
        <dbReference type="ChEBI" id="CHEBI:37565"/>
        <dbReference type="ChEBI" id="CHEBI:58805"/>
        <dbReference type="EC" id="2.7.7.65"/>
    </reaction>
</comment>
<organism evidence="7">
    <name type="scientific">Pseudomonas marincola</name>
    <dbReference type="NCBI Taxonomy" id="437900"/>
    <lineage>
        <taxon>Bacteria</taxon>
        <taxon>Pseudomonadati</taxon>
        <taxon>Pseudomonadota</taxon>
        <taxon>Gammaproteobacteria</taxon>
        <taxon>Pseudomonadales</taxon>
        <taxon>Pseudomonadaceae</taxon>
        <taxon>Pseudomonas</taxon>
    </lineage>
</organism>
<dbReference type="GO" id="GO:1902201">
    <property type="term" value="P:negative regulation of bacterial-type flagellum-dependent cell motility"/>
    <property type="evidence" value="ECO:0007669"/>
    <property type="project" value="TreeGrafter"/>
</dbReference>
<reference evidence="7" key="1">
    <citation type="submission" date="2019-02" db="EMBL/GenBank/DDBJ databases">
        <authorList>
            <consortium name="Genoscope - CEA"/>
            <person name="William W."/>
        </authorList>
    </citation>
    <scope>NUCLEOTIDE SEQUENCE [LARGE SCALE GENOMIC DNA]</scope>
    <source>
        <strain evidence="7">YSy11</strain>
    </source>
</reference>
<dbReference type="GO" id="GO:0052621">
    <property type="term" value="F:diguanylate cyclase activity"/>
    <property type="evidence" value="ECO:0007669"/>
    <property type="project" value="UniProtKB-EC"/>
</dbReference>
<feature type="domain" description="GGDEF" evidence="6">
    <location>
        <begin position="252"/>
        <end position="389"/>
    </location>
</feature>
<dbReference type="GO" id="GO:0043709">
    <property type="term" value="P:cell adhesion involved in single-species biofilm formation"/>
    <property type="evidence" value="ECO:0007669"/>
    <property type="project" value="TreeGrafter"/>
</dbReference>
<dbReference type="InterPro" id="IPR000160">
    <property type="entry name" value="GGDEF_dom"/>
</dbReference>
<dbReference type="FunFam" id="3.30.70.270:FF:000001">
    <property type="entry name" value="Diguanylate cyclase domain protein"/>
    <property type="match status" value="1"/>
</dbReference>
<dbReference type="GO" id="GO:0005886">
    <property type="term" value="C:plasma membrane"/>
    <property type="evidence" value="ECO:0007669"/>
    <property type="project" value="UniProtKB-SubCell"/>
</dbReference>
<dbReference type="InterPro" id="IPR043128">
    <property type="entry name" value="Rev_trsase/Diguanyl_cyclase"/>
</dbReference>
<feature type="transmembrane region" description="Helical" evidence="5">
    <location>
        <begin position="158"/>
        <end position="178"/>
    </location>
</feature>
<comment type="cofactor">
    <cofactor evidence="1">
        <name>Mg(2+)</name>
        <dbReference type="ChEBI" id="CHEBI:18420"/>
    </cofactor>
</comment>
<feature type="transmembrane region" description="Helical" evidence="5">
    <location>
        <begin position="184"/>
        <end position="206"/>
    </location>
</feature>
<evidence type="ECO:0000256" key="5">
    <source>
        <dbReference type="SAM" id="Phobius"/>
    </source>
</evidence>
<dbReference type="SMART" id="SM00267">
    <property type="entry name" value="GGDEF"/>
    <property type="match status" value="1"/>
</dbReference>